<dbReference type="Pfam" id="PF02255">
    <property type="entry name" value="PTS_IIA"/>
    <property type="match status" value="1"/>
</dbReference>
<dbReference type="SUPFAM" id="SSF46973">
    <property type="entry name" value="Enzyme IIa from lactose specific PTS, IIa-lac"/>
    <property type="match status" value="1"/>
</dbReference>
<dbReference type="Proteomes" id="UP000295515">
    <property type="component" value="Unassembled WGS sequence"/>
</dbReference>
<keyword evidence="4" id="KW-0598">Phosphotransferase system</keyword>
<dbReference type="PANTHER" id="PTHR34382:SF7">
    <property type="entry name" value="PTS SYSTEM N,N'-DIACETYLCHITOBIOSE-SPECIFIC EIIA COMPONENT"/>
    <property type="match status" value="1"/>
</dbReference>
<dbReference type="InterPro" id="IPR036542">
    <property type="entry name" value="PTS_IIA_lac/cel_sf"/>
</dbReference>
<dbReference type="AlphaFoldDB" id="A0A4R3YZ20"/>
<dbReference type="GO" id="GO:0016740">
    <property type="term" value="F:transferase activity"/>
    <property type="evidence" value="ECO:0007669"/>
    <property type="project" value="UniProtKB-KW"/>
</dbReference>
<keyword evidence="3" id="KW-0808">Transferase</keyword>
<protein>
    <submittedName>
        <fullName evidence="5">PTS system cellobiose-specific IIA component</fullName>
    </submittedName>
</protein>
<dbReference type="GeneID" id="98915566"/>
<evidence type="ECO:0000313" key="5">
    <source>
        <dbReference type="EMBL" id="TCV98515.1"/>
    </source>
</evidence>
<accession>A0A4R3YZ20</accession>
<dbReference type="EMBL" id="SMCQ01000012">
    <property type="protein sequence ID" value="TCV98515.1"/>
    <property type="molecule type" value="Genomic_DNA"/>
</dbReference>
<dbReference type="Gene3D" id="1.20.58.80">
    <property type="entry name" value="Phosphotransferase system, lactose/cellobiose-type IIA subunit"/>
    <property type="match status" value="1"/>
</dbReference>
<dbReference type="RefSeq" id="WP_243646663.1">
    <property type="nucleotide sequence ID" value="NZ_JANKBF010000007.1"/>
</dbReference>
<proteinExistence type="predicted"/>
<evidence type="ECO:0000256" key="3">
    <source>
        <dbReference type="ARBA" id="ARBA00022679"/>
    </source>
</evidence>
<dbReference type="PANTHER" id="PTHR34382">
    <property type="entry name" value="PTS SYSTEM N,N'-DIACETYLCHITOBIOSE-SPECIFIC EIIA COMPONENT"/>
    <property type="match status" value="1"/>
</dbReference>
<keyword evidence="2" id="KW-0762">Sugar transport</keyword>
<evidence type="ECO:0000256" key="2">
    <source>
        <dbReference type="ARBA" id="ARBA00022597"/>
    </source>
</evidence>
<organism evidence="5 6">
    <name type="scientific">Longibaculum muris</name>
    <dbReference type="NCBI Taxonomy" id="1796628"/>
    <lineage>
        <taxon>Bacteria</taxon>
        <taxon>Bacillati</taxon>
        <taxon>Bacillota</taxon>
        <taxon>Erysipelotrichia</taxon>
        <taxon>Erysipelotrichales</taxon>
        <taxon>Coprobacillaceae</taxon>
        <taxon>Longibaculum</taxon>
    </lineage>
</organism>
<evidence type="ECO:0000256" key="1">
    <source>
        <dbReference type="ARBA" id="ARBA00022448"/>
    </source>
</evidence>
<dbReference type="GO" id="GO:0009401">
    <property type="term" value="P:phosphoenolpyruvate-dependent sugar phosphotransferase system"/>
    <property type="evidence" value="ECO:0007669"/>
    <property type="project" value="UniProtKB-KW"/>
</dbReference>
<reference evidence="5 6" key="1">
    <citation type="submission" date="2019-03" db="EMBL/GenBank/DDBJ databases">
        <title>Genomic Encyclopedia of Type Strains, Phase IV (KMG-IV): sequencing the most valuable type-strain genomes for metagenomic binning, comparative biology and taxonomic classification.</title>
        <authorList>
            <person name="Goeker M."/>
        </authorList>
    </citation>
    <scope>NUCLEOTIDE SEQUENCE [LARGE SCALE GENOMIC DNA]</scope>
    <source>
        <strain evidence="5 6">DSM 29487</strain>
    </source>
</reference>
<comment type="caution">
    <text evidence="5">The sequence shown here is derived from an EMBL/GenBank/DDBJ whole genome shotgun (WGS) entry which is preliminary data.</text>
</comment>
<evidence type="ECO:0000256" key="4">
    <source>
        <dbReference type="ARBA" id="ARBA00022683"/>
    </source>
</evidence>
<gene>
    <name evidence="5" type="ORF">EDD60_11210</name>
</gene>
<keyword evidence="6" id="KW-1185">Reference proteome</keyword>
<sequence length="108" mass="12818">MKKEEMTNDTISVIQLTTQTQQFYHQAFMYVKQDNYHQAQYCLDNGNKLLLKAHQIHAKLLNQECELDLLLVHAEDMLMSLQLYKSMMKEFIDLYKTFPTLRGNKQSL</sequence>
<keyword evidence="1" id="KW-0813">Transport</keyword>
<name>A0A4R3YZ20_9FIRM</name>
<evidence type="ECO:0000313" key="6">
    <source>
        <dbReference type="Proteomes" id="UP000295515"/>
    </source>
</evidence>
<dbReference type="InterPro" id="IPR003188">
    <property type="entry name" value="PTS_IIA_lac/cel"/>
</dbReference>